<reference key="2">
    <citation type="submission" date="2011-04" db="EMBL/GenBank/DDBJ databases">
        <title>Complete sequence of chromosome of Haliscomenobacter hydrossis DSM 1100.</title>
        <authorList>
            <consortium name="US DOE Joint Genome Institute (JGI-PGF)"/>
            <person name="Lucas S."/>
            <person name="Han J."/>
            <person name="Lapidus A."/>
            <person name="Bruce D."/>
            <person name="Goodwin L."/>
            <person name="Pitluck S."/>
            <person name="Peters L."/>
            <person name="Kyrpides N."/>
            <person name="Mavromatis K."/>
            <person name="Ivanova N."/>
            <person name="Ovchinnikova G."/>
            <person name="Pagani I."/>
            <person name="Daligault H."/>
            <person name="Detter J.C."/>
            <person name="Han C."/>
            <person name="Land M."/>
            <person name="Hauser L."/>
            <person name="Markowitz V."/>
            <person name="Cheng J.-F."/>
            <person name="Hugenholtz P."/>
            <person name="Woyke T."/>
            <person name="Wu D."/>
            <person name="Verbarg S."/>
            <person name="Frueling A."/>
            <person name="Brambilla E."/>
            <person name="Klenk H.-P."/>
            <person name="Eisen J.A."/>
        </authorList>
    </citation>
    <scope>NUCLEOTIDE SEQUENCE</scope>
    <source>
        <strain>DSM 1100</strain>
    </source>
</reference>
<dbReference type="EMBL" id="CP002691">
    <property type="protein sequence ID" value="AEE48371.1"/>
    <property type="molecule type" value="Genomic_DNA"/>
</dbReference>
<accession>F4KYA8</accession>
<keyword evidence="2" id="KW-0813">Transport</keyword>
<dbReference type="InterPro" id="IPR020846">
    <property type="entry name" value="MFS_dom"/>
</dbReference>
<feature type="transmembrane region" description="Helical" evidence="6">
    <location>
        <begin position="81"/>
        <end position="101"/>
    </location>
</feature>
<dbReference type="eggNOG" id="COG2223">
    <property type="taxonomic scope" value="Bacteria"/>
</dbReference>
<dbReference type="KEGG" id="hhy:Halhy_0461"/>
<feature type="transmembrane region" description="Helical" evidence="6">
    <location>
        <begin position="309"/>
        <end position="329"/>
    </location>
</feature>
<feature type="transmembrane region" description="Helical" evidence="6">
    <location>
        <begin position="238"/>
        <end position="256"/>
    </location>
</feature>
<evidence type="ECO:0000259" key="7">
    <source>
        <dbReference type="PROSITE" id="PS50850"/>
    </source>
</evidence>
<dbReference type="InterPro" id="IPR044770">
    <property type="entry name" value="MFS_spinster-like"/>
</dbReference>
<feature type="transmembrane region" description="Helical" evidence="6">
    <location>
        <begin position="183"/>
        <end position="204"/>
    </location>
</feature>
<feature type="transmembrane region" description="Helical" evidence="6">
    <location>
        <begin position="370"/>
        <end position="392"/>
    </location>
</feature>
<dbReference type="OrthoDB" id="9788453at2"/>
<dbReference type="CDD" id="cd17328">
    <property type="entry name" value="MFS_spinster_like"/>
    <property type="match status" value="1"/>
</dbReference>
<evidence type="ECO:0000256" key="1">
    <source>
        <dbReference type="ARBA" id="ARBA00004141"/>
    </source>
</evidence>
<name>F4KYA8_HALH1</name>
<dbReference type="GO" id="GO:0016020">
    <property type="term" value="C:membrane"/>
    <property type="evidence" value="ECO:0007669"/>
    <property type="project" value="UniProtKB-SubCell"/>
</dbReference>
<evidence type="ECO:0000256" key="5">
    <source>
        <dbReference type="ARBA" id="ARBA00023136"/>
    </source>
</evidence>
<dbReference type="Pfam" id="PF07690">
    <property type="entry name" value="MFS_1"/>
    <property type="match status" value="1"/>
</dbReference>
<proteinExistence type="predicted"/>
<feature type="domain" description="Major facilitator superfamily (MFS) profile" evidence="7">
    <location>
        <begin position="15"/>
        <end position="434"/>
    </location>
</feature>
<sequence>MESKNTPSLSYAWFVVAILTLANVSSFVDRQILSLLVGSIKRDLHLSDFEISLLMGLSFALFYTLFGIIIGWYADRYSRRNIIIGGIAIWSLMTALCAGVRNYGQFFLARMGVGVGEATLSPSAYSMISDYFPKSRLGIALSVYSMGIFLGSGLALLIVSRIIPALPQEGMVHVPVFGDIFPWQLLFFYVGLPGLVIALILFTIKEPARKNLLQQADGQIIKPNLKESLKLVFAHPRAYLGICFGAAFAAMVSYGMNSWIPTYFNRNFGWTMPQAGLNYGLVLVTASLLGVLWGGWYSDHLVKKGITNGRVRVGVMTTAGILLSFFVPLLPDANWVLLGLFLPNFFLAGNIGASATAVQELMPNQVKVMAGAIFLFILNMIGMGIGPSLVAYFTDFVFHNEQAIPWSLLWLYVFGGGLGLLGFVLSSTPFRNAIQQKTSHSND</sequence>
<dbReference type="RefSeq" id="WP_013762935.1">
    <property type="nucleotide sequence ID" value="NC_015510.1"/>
</dbReference>
<feature type="transmembrane region" description="Helical" evidence="6">
    <location>
        <begin position="335"/>
        <end position="358"/>
    </location>
</feature>
<dbReference type="PROSITE" id="PS50850">
    <property type="entry name" value="MFS"/>
    <property type="match status" value="1"/>
</dbReference>
<dbReference type="PANTHER" id="PTHR23505:SF79">
    <property type="entry name" value="PROTEIN SPINSTER"/>
    <property type="match status" value="1"/>
</dbReference>
<evidence type="ECO:0000256" key="4">
    <source>
        <dbReference type="ARBA" id="ARBA00022989"/>
    </source>
</evidence>
<gene>
    <name evidence="8" type="ordered locus">Halhy_0461</name>
</gene>
<organism evidence="8 9">
    <name type="scientific">Haliscomenobacter hydrossis (strain ATCC 27775 / DSM 1100 / LMG 10767 / O)</name>
    <dbReference type="NCBI Taxonomy" id="760192"/>
    <lineage>
        <taxon>Bacteria</taxon>
        <taxon>Pseudomonadati</taxon>
        <taxon>Bacteroidota</taxon>
        <taxon>Saprospiria</taxon>
        <taxon>Saprospirales</taxon>
        <taxon>Haliscomenobacteraceae</taxon>
        <taxon>Haliscomenobacter</taxon>
    </lineage>
</organism>
<dbReference type="InterPro" id="IPR036259">
    <property type="entry name" value="MFS_trans_sf"/>
</dbReference>
<protein>
    <submittedName>
        <fullName evidence="8">Major facilitator superfamily MFS_1</fullName>
    </submittedName>
</protein>
<keyword evidence="3 6" id="KW-0812">Transmembrane</keyword>
<dbReference type="InterPro" id="IPR011701">
    <property type="entry name" value="MFS"/>
</dbReference>
<feature type="transmembrane region" description="Helical" evidence="6">
    <location>
        <begin position="12"/>
        <end position="33"/>
    </location>
</feature>
<dbReference type="PANTHER" id="PTHR23505">
    <property type="entry name" value="SPINSTER"/>
    <property type="match status" value="1"/>
</dbReference>
<keyword evidence="5 6" id="KW-0472">Membrane</keyword>
<dbReference type="HOGENOM" id="CLU_001265_5_12_10"/>
<evidence type="ECO:0000313" key="9">
    <source>
        <dbReference type="Proteomes" id="UP000008461"/>
    </source>
</evidence>
<dbReference type="AlphaFoldDB" id="F4KYA8"/>
<feature type="transmembrane region" description="Helical" evidence="6">
    <location>
        <begin position="404"/>
        <end position="425"/>
    </location>
</feature>
<keyword evidence="9" id="KW-1185">Reference proteome</keyword>
<dbReference type="Gene3D" id="1.20.1250.20">
    <property type="entry name" value="MFS general substrate transporter like domains"/>
    <property type="match status" value="2"/>
</dbReference>
<evidence type="ECO:0000256" key="3">
    <source>
        <dbReference type="ARBA" id="ARBA00022692"/>
    </source>
</evidence>
<feature type="transmembrane region" description="Helical" evidence="6">
    <location>
        <begin position="53"/>
        <end position="74"/>
    </location>
</feature>
<reference evidence="8 9" key="1">
    <citation type="journal article" date="2011" name="Stand. Genomic Sci.">
        <title>Complete genome sequence of Haliscomenobacter hydrossis type strain (O).</title>
        <authorList>
            <consortium name="US DOE Joint Genome Institute (JGI-PGF)"/>
            <person name="Daligault H."/>
            <person name="Lapidus A."/>
            <person name="Zeytun A."/>
            <person name="Nolan M."/>
            <person name="Lucas S."/>
            <person name="Del Rio T.G."/>
            <person name="Tice H."/>
            <person name="Cheng J.F."/>
            <person name="Tapia R."/>
            <person name="Han C."/>
            <person name="Goodwin L."/>
            <person name="Pitluck S."/>
            <person name="Liolios K."/>
            <person name="Pagani I."/>
            <person name="Ivanova N."/>
            <person name="Huntemann M."/>
            <person name="Mavromatis K."/>
            <person name="Mikhailova N."/>
            <person name="Pati A."/>
            <person name="Chen A."/>
            <person name="Palaniappan K."/>
            <person name="Land M."/>
            <person name="Hauser L."/>
            <person name="Brambilla E.M."/>
            <person name="Rohde M."/>
            <person name="Verbarg S."/>
            <person name="Goker M."/>
            <person name="Bristow J."/>
            <person name="Eisen J.A."/>
            <person name="Markowitz V."/>
            <person name="Hugenholtz P."/>
            <person name="Kyrpides N.C."/>
            <person name="Klenk H.P."/>
            <person name="Woyke T."/>
        </authorList>
    </citation>
    <scope>NUCLEOTIDE SEQUENCE [LARGE SCALE GENOMIC DNA]</scope>
    <source>
        <strain evidence="9">ATCC 27775 / DSM 1100 / LMG 10767 / O</strain>
    </source>
</reference>
<feature type="transmembrane region" description="Helical" evidence="6">
    <location>
        <begin position="276"/>
        <end position="297"/>
    </location>
</feature>
<dbReference type="STRING" id="760192.Halhy_0461"/>
<evidence type="ECO:0000313" key="8">
    <source>
        <dbReference type="EMBL" id="AEE48371.1"/>
    </source>
</evidence>
<dbReference type="SUPFAM" id="SSF103473">
    <property type="entry name" value="MFS general substrate transporter"/>
    <property type="match status" value="1"/>
</dbReference>
<feature type="transmembrane region" description="Helical" evidence="6">
    <location>
        <begin position="137"/>
        <end position="163"/>
    </location>
</feature>
<evidence type="ECO:0000256" key="6">
    <source>
        <dbReference type="SAM" id="Phobius"/>
    </source>
</evidence>
<dbReference type="GO" id="GO:0022857">
    <property type="term" value="F:transmembrane transporter activity"/>
    <property type="evidence" value="ECO:0007669"/>
    <property type="project" value="InterPro"/>
</dbReference>
<keyword evidence="4 6" id="KW-1133">Transmembrane helix</keyword>
<dbReference type="Proteomes" id="UP000008461">
    <property type="component" value="Chromosome"/>
</dbReference>
<comment type="subcellular location">
    <subcellularLocation>
        <location evidence="1">Membrane</location>
        <topology evidence="1">Multi-pass membrane protein</topology>
    </subcellularLocation>
</comment>
<evidence type="ECO:0000256" key="2">
    <source>
        <dbReference type="ARBA" id="ARBA00022448"/>
    </source>
</evidence>